<dbReference type="Gene3D" id="2.40.30.140">
    <property type="match status" value="1"/>
</dbReference>
<name>A0A923HVH5_9FIRM</name>
<dbReference type="Gene3D" id="3.20.20.80">
    <property type="entry name" value="Glycosidases"/>
    <property type="match status" value="1"/>
</dbReference>
<dbReference type="RefSeq" id="WP_148566163.1">
    <property type="nucleotide sequence ID" value="NZ_RXYA01000003.1"/>
</dbReference>
<keyword evidence="11" id="KW-1185">Reference proteome</keyword>
<gene>
    <name evidence="10" type="ORF">GH810_06395</name>
</gene>
<sequence length="488" mass="55918">MEKNGVMIQYFEWNLPADGKHWQRLKADAQHLKEIGISLVWMPPATKATGTNDVGYGVYDLYDLGEFDQKGAVRTKYGTKKEYLAAIKALHDQGILAIADIVLNHKAGADESERFPAYEVDPNNRQKKVSDAYDIEGWTKFTFPGRKGKYSKFQWNWTHFSGTDFNQENGKKAIYMIKGINKGWADNDEVDTENGNYDYLMYADVDYDQPDVKEEVNRWSEWYINETGVDGFRLDAVKHIAGEFIDEFIKNIHEKKGDDFYTVGEYWKKNYETLEDYIEETDWNVDLFDVSLHMNFSKASKSGNSFDMSKMFHNTLMEKNPAQTVTFVDNHDSQPSQALESWVDDWFKPLAYGMILLRESGLPCVFYGDYYGIAGEKPIQGKSDIIDKLLALRINYAYGKQKDYLDHPNCIGWTREGDEKHSAGMAVLITNGDEGLKDMYIGKQHAGKVYADYLENREETVLINNKGMGTFLCAPGSISVWAERVTKP</sequence>
<feature type="binding site" evidence="8">
    <location>
        <position position="104"/>
    </location>
    <ligand>
        <name>Ca(2+)</name>
        <dbReference type="ChEBI" id="CHEBI:29108"/>
        <label>1</label>
    </ligand>
</feature>
<dbReference type="InterPro" id="IPR006047">
    <property type="entry name" value="GH13_cat_dom"/>
</dbReference>
<dbReference type="Pfam" id="PF00128">
    <property type="entry name" value="Alpha-amylase"/>
    <property type="match status" value="1"/>
</dbReference>
<comment type="caution">
    <text evidence="10">The sequence shown here is derived from an EMBL/GenBank/DDBJ whole genome shotgun (WGS) entry which is preliminary data.</text>
</comment>
<keyword evidence="8" id="KW-0106">Calcium</keyword>
<dbReference type="AlphaFoldDB" id="A0A923HVH5"/>
<feature type="binding site" evidence="8">
    <location>
        <position position="239"/>
    </location>
    <ligand>
        <name>Ca(2+)</name>
        <dbReference type="ChEBI" id="CHEBI:29108"/>
        <label>1</label>
    </ligand>
</feature>
<dbReference type="InterPro" id="IPR017853">
    <property type="entry name" value="GH"/>
</dbReference>
<dbReference type="GO" id="GO:0005975">
    <property type="term" value="P:carbohydrate metabolic process"/>
    <property type="evidence" value="ECO:0007669"/>
    <property type="project" value="InterPro"/>
</dbReference>
<dbReference type="Gene3D" id="2.60.40.1180">
    <property type="entry name" value="Golgi alpha-mannosidase II"/>
    <property type="match status" value="1"/>
</dbReference>
<feature type="active site" description="Proton donor" evidence="7">
    <location>
        <position position="265"/>
    </location>
</feature>
<evidence type="ECO:0000256" key="2">
    <source>
        <dbReference type="ARBA" id="ARBA00008061"/>
    </source>
</evidence>
<evidence type="ECO:0000256" key="7">
    <source>
        <dbReference type="PIRSR" id="PIRSR001021-1"/>
    </source>
</evidence>
<evidence type="ECO:0000256" key="4">
    <source>
        <dbReference type="ARBA" id="ARBA00022801"/>
    </source>
</evidence>
<keyword evidence="3 8" id="KW-0479">Metal-binding</keyword>
<dbReference type="PIRSF" id="PIRSF001021">
    <property type="entry name" value="Alph-amls_thrmst"/>
    <property type="match status" value="1"/>
</dbReference>
<reference evidence="10" key="1">
    <citation type="submission" date="2019-10" db="EMBL/GenBank/DDBJ databases">
        <authorList>
            <person name="Ross D.E."/>
            <person name="Gulliver D."/>
        </authorList>
    </citation>
    <scope>NUCLEOTIDE SEQUENCE</scope>
    <source>
        <strain evidence="10">DER-2019</strain>
    </source>
</reference>
<dbReference type="CDD" id="cd11318">
    <property type="entry name" value="AmyAc_bac_fung_AmyA"/>
    <property type="match status" value="1"/>
</dbReference>
<dbReference type="EMBL" id="WJBD01000006">
    <property type="protein sequence ID" value="MBC3887937.1"/>
    <property type="molecule type" value="Genomic_DNA"/>
</dbReference>
<comment type="similarity">
    <text evidence="2">Belongs to the glycosyl hydrolase 13 family.</text>
</comment>
<dbReference type="SUPFAM" id="SSF51445">
    <property type="entry name" value="(Trans)glycosidases"/>
    <property type="match status" value="1"/>
</dbReference>
<dbReference type="SUPFAM" id="SSF51011">
    <property type="entry name" value="Glycosyl hydrolase domain"/>
    <property type="match status" value="1"/>
</dbReference>
<dbReference type="PANTHER" id="PTHR43447">
    <property type="entry name" value="ALPHA-AMYLASE"/>
    <property type="match status" value="1"/>
</dbReference>
<feature type="domain" description="Glycosyl hydrolase family 13 catalytic" evidence="9">
    <location>
        <begin position="5"/>
        <end position="393"/>
    </location>
</feature>
<evidence type="ECO:0000256" key="3">
    <source>
        <dbReference type="ARBA" id="ARBA00022723"/>
    </source>
</evidence>
<dbReference type="NCBIfam" id="NF006968">
    <property type="entry name" value="PRK09441.1-1"/>
    <property type="match status" value="1"/>
</dbReference>
<keyword evidence="4 10" id="KW-0378">Hydrolase</keyword>
<keyword evidence="6 10" id="KW-0326">Glycosidase</keyword>
<evidence type="ECO:0000313" key="11">
    <source>
        <dbReference type="Proteomes" id="UP000616595"/>
    </source>
</evidence>
<dbReference type="GO" id="GO:0005509">
    <property type="term" value="F:calcium ion binding"/>
    <property type="evidence" value="ECO:0007669"/>
    <property type="project" value="InterPro"/>
</dbReference>
<evidence type="ECO:0000256" key="1">
    <source>
        <dbReference type="ARBA" id="ARBA00001913"/>
    </source>
</evidence>
<evidence type="ECO:0000313" key="10">
    <source>
        <dbReference type="EMBL" id="MBC3887937.1"/>
    </source>
</evidence>
<evidence type="ECO:0000256" key="5">
    <source>
        <dbReference type="ARBA" id="ARBA00023277"/>
    </source>
</evidence>
<dbReference type="InterPro" id="IPR013776">
    <property type="entry name" value="A-amylase_thermo"/>
</dbReference>
<reference evidence="10" key="2">
    <citation type="submission" date="2020-10" db="EMBL/GenBank/DDBJ databases">
        <title>Comparative genomics of the Acetobacterium genus.</title>
        <authorList>
            <person name="Marshall C."/>
            <person name="May H."/>
            <person name="Norman S."/>
        </authorList>
    </citation>
    <scope>NUCLEOTIDE SEQUENCE</scope>
    <source>
        <strain evidence="10">DER-2019</strain>
    </source>
</reference>
<organism evidence="10 11">
    <name type="scientific">Acetobacterium paludosum</name>
    <dbReference type="NCBI Taxonomy" id="52693"/>
    <lineage>
        <taxon>Bacteria</taxon>
        <taxon>Bacillati</taxon>
        <taxon>Bacillota</taxon>
        <taxon>Clostridia</taxon>
        <taxon>Eubacteriales</taxon>
        <taxon>Eubacteriaceae</taxon>
        <taxon>Acetobacterium</taxon>
    </lineage>
</organism>
<evidence type="ECO:0000256" key="6">
    <source>
        <dbReference type="ARBA" id="ARBA00023295"/>
    </source>
</evidence>
<dbReference type="SMART" id="SM00642">
    <property type="entry name" value="Aamy"/>
    <property type="match status" value="1"/>
</dbReference>
<feature type="binding site" evidence="8">
    <location>
        <position position="198"/>
    </location>
    <ligand>
        <name>Ca(2+)</name>
        <dbReference type="ChEBI" id="CHEBI:29108"/>
        <label>1</label>
    </ligand>
</feature>
<dbReference type="InterPro" id="IPR013780">
    <property type="entry name" value="Glyco_hydro_b"/>
</dbReference>
<comment type="cofactor">
    <cofactor evidence="1">
        <name>Ca(2+)</name>
        <dbReference type="ChEBI" id="CHEBI:29108"/>
    </cofactor>
</comment>
<evidence type="ECO:0000256" key="8">
    <source>
        <dbReference type="PIRSR" id="PIRSR001021-2"/>
    </source>
</evidence>
<dbReference type="NCBIfam" id="NF006969">
    <property type="entry name" value="PRK09441.1-2"/>
    <property type="match status" value="1"/>
</dbReference>
<dbReference type="EC" id="3.2.1.1" evidence="10"/>
<evidence type="ECO:0000259" key="9">
    <source>
        <dbReference type="SMART" id="SM00642"/>
    </source>
</evidence>
<feature type="binding site" evidence="8">
    <location>
        <position position="204"/>
    </location>
    <ligand>
        <name>Ca(2+)</name>
        <dbReference type="ChEBI" id="CHEBI:29108"/>
        <label>1</label>
    </ligand>
</feature>
<feature type="binding site" evidence="8">
    <location>
        <position position="206"/>
    </location>
    <ligand>
        <name>Ca(2+)</name>
        <dbReference type="ChEBI" id="CHEBI:29108"/>
        <label>2</label>
    </ligand>
</feature>
<dbReference type="OrthoDB" id="9805159at2"/>
<keyword evidence="5" id="KW-0119">Carbohydrate metabolism</keyword>
<dbReference type="GO" id="GO:0004556">
    <property type="term" value="F:alpha-amylase activity"/>
    <property type="evidence" value="ECO:0007669"/>
    <property type="project" value="UniProtKB-EC"/>
</dbReference>
<dbReference type="Proteomes" id="UP000616595">
    <property type="component" value="Unassembled WGS sequence"/>
</dbReference>
<feature type="active site" description="Nucleophile" evidence="7">
    <location>
        <position position="235"/>
    </location>
</feature>
<accession>A0A923HVH5</accession>
<protein>
    <submittedName>
        <fullName evidence="10">Alpha-amylase</fullName>
        <ecNumber evidence="10">3.2.1.1</ecNumber>
    </submittedName>
</protein>
<proteinExistence type="inferred from homology"/>